<feature type="transmembrane region" description="Helical" evidence="3">
    <location>
        <begin position="77"/>
        <end position="96"/>
    </location>
</feature>
<feature type="transmembrane region" description="Helical" evidence="3">
    <location>
        <begin position="176"/>
        <end position="197"/>
    </location>
</feature>
<dbReference type="SUPFAM" id="SSF103473">
    <property type="entry name" value="MFS general substrate transporter"/>
    <property type="match status" value="1"/>
</dbReference>
<dbReference type="InterPro" id="IPR050327">
    <property type="entry name" value="Proton-linked_MCT"/>
</dbReference>
<feature type="transmembrane region" description="Helical" evidence="3">
    <location>
        <begin position="218"/>
        <end position="240"/>
    </location>
</feature>
<feature type="transmembrane region" description="Helical" evidence="3">
    <location>
        <begin position="260"/>
        <end position="277"/>
    </location>
</feature>
<organism evidence="5 6">
    <name type="scientific">Periconia macrospinosa</name>
    <dbReference type="NCBI Taxonomy" id="97972"/>
    <lineage>
        <taxon>Eukaryota</taxon>
        <taxon>Fungi</taxon>
        <taxon>Dikarya</taxon>
        <taxon>Ascomycota</taxon>
        <taxon>Pezizomycotina</taxon>
        <taxon>Dothideomycetes</taxon>
        <taxon>Pleosporomycetidae</taxon>
        <taxon>Pleosporales</taxon>
        <taxon>Massarineae</taxon>
        <taxon>Periconiaceae</taxon>
        <taxon>Periconia</taxon>
    </lineage>
</organism>
<keyword evidence="3" id="KW-0472">Membrane</keyword>
<feature type="transmembrane region" description="Helical" evidence="3">
    <location>
        <begin position="108"/>
        <end position="132"/>
    </location>
</feature>
<dbReference type="Proteomes" id="UP000244855">
    <property type="component" value="Unassembled WGS sequence"/>
</dbReference>
<dbReference type="PANTHER" id="PTHR11360:SF234">
    <property type="entry name" value="MFS-TYPE TRANSPORTER DBAD-RELATED"/>
    <property type="match status" value="1"/>
</dbReference>
<dbReference type="PANTHER" id="PTHR11360">
    <property type="entry name" value="MONOCARBOXYLATE TRANSPORTER"/>
    <property type="match status" value="1"/>
</dbReference>
<dbReference type="Gene3D" id="1.20.1250.20">
    <property type="entry name" value="MFS general substrate transporter like domains"/>
    <property type="match status" value="2"/>
</dbReference>
<comment type="similarity">
    <text evidence="2">Belongs to the major facilitator superfamily. Monocarboxylate porter (TC 2.A.1.13) family.</text>
</comment>
<dbReference type="InterPro" id="IPR020846">
    <property type="entry name" value="MFS_dom"/>
</dbReference>
<dbReference type="AlphaFoldDB" id="A0A2V1DIC2"/>
<evidence type="ECO:0000256" key="3">
    <source>
        <dbReference type="SAM" id="Phobius"/>
    </source>
</evidence>
<name>A0A2V1DIC2_9PLEO</name>
<keyword evidence="3" id="KW-0812">Transmembrane</keyword>
<keyword evidence="3" id="KW-1133">Transmembrane helix</keyword>
<dbReference type="OrthoDB" id="6499973at2759"/>
<reference evidence="5 6" key="1">
    <citation type="journal article" date="2018" name="Sci. Rep.">
        <title>Comparative genomics provides insights into the lifestyle and reveals functional heterogeneity of dark septate endophytic fungi.</title>
        <authorList>
            <person name="Knapp D.G."/>
            <person name="Nemeth J.B."/>
            <person name="Barry K."/>
            <person name="Hainaut M."/>
            <person name="Henrissat B."/>
            <person name="Johnson J."/>
            <person name="Kuo A."/>
            <person name="Lim J.H.P."/>
            <person name="Lipzen A."/>
            <person name="Nolan M."/>
            <person name="Ohm R.A."/>
            <person name="Tamas L."/>
            <person name="Grigoriev I.V."/>
            <person name="Spatafora J.W."/>
            <person name="Nagy L.G."/>
            <person name="Kovacs G.M."/>
        </authorList>
    </citation>
    <scope>NUCLEOTIDE SEQUENCE [LARGE SCALE GENOMIC DNA]</scope>
    <source>
        <strain evidence="5 6">DSE2036</strain>
    </source>
</reference>
<evidence type="ECO:0000256" key="2">
    <source>
        <dbReference type="ARBA" id="ARBA00006727"/>
    </source>
</evidence>
<feature type="domain" description="Major facilitator superfamily (MFS) profile" evidence="4">
    <location>
        <begin position="6"/>
        <end position="413"/>
    </location>
</feature>
<accession>A0A2V1DIC2</accession>
<proteinExistence type="inferred from homology"/>
<feature type="transmembrane region" description="Helical" evidence="3">
    <location>
        <begin position="144"/>
        <end position="164"/>
    </location>
</feature>
<dbReference type="InterPro" id="IPR036259">
    <property type="entry name" value="MFS_trans_sf"/>
</dbReference>
<evidence type="ECO:0000256" key="1">
    <source>
        <dbReference type="ARBA" id="ARBA00004141"/>
    </source>
</evidence>
<feature type="transmembrane region" description="Helical" evidence="3">
    <location>
        <begin position="289"/>
        <end position="310"/>
    </location>
</feature>
<protein>
    <submittedName>
        <fullName evidence="5">MFS general substrate transporter</fullName>
    </submittedName>
</protein>
<dbReference type="Pfam" id="PF07690">
    <property type="entry name" value="MFS_1"/>
    <property type="match status" value="1"/>
</dbReference>
<comment type="subcellular location">
    <subcellularLocation>
        <location evidence="1">Membrane</location>
        <topology evidence="1">Multi-pass membrane protein</topology>
    </subcellularLocation>
</comment>
<evidence type="ECO:0000259" key="4">
    <source>
        <dbReference type="PROSITE" id="PS50850"/>
    </source>
</evidence>
<dbReference type="GO" id="GO:0016020">
    <property type="term" value="C:membrane"/>
    <property type="evidence" value="ECO:0007669"/>
    <property type="project" value="UniProtKB-SubCell"/>
</dbReference>
<evidence type="ECO:0000313" key="5">
    <source>
        <dbReference type="EMBL" id="PVH97870.1"/>
    </source>
</evidence>
<evidence type="ECO:0000313" key="6">
    <source>
        <dbReference type="Proteomes" id="UP000244855"/>
    </source>
</evidence>
<feature type="transmembrane region" description="Helical" evidence="3">
    <location>
        <begin position="51"/>
        <end position="70"/>
    </location>
</feature>
<dbReference type="GO" id="GO:0022857">
    <property type="term" value="F:transmembrane transporter activity"/>
    <property type="evidence" value="ECO:0007669"/>
    <property type="project" value="InterPro"/>
</dbReference>
<feature type="transmembrane region" description="Helical" evidence="3">
    <location>
        <begin position="354"/>
        <end position="376"/>
    </location>
</feature>
<feature type="transmembrane region" description="Helical" evidence="3">
    <location>
        <begin position="382"/>
        <end position="407"/>
    </location>
</feature>
<feature type="transmembrane region" description="Helical" evidence="3">
    <location>
        <begin position="316"/>
        <end position="342"/>
    </location>
</feature>
<dbReference type="EMBL" id="KZ805426">
    <property type="protein sequence ID" value="PVH97870.1"/>
    <property type="molecule type" value="Genomic_DNA"/>
</dbReference>
<gene>
    <name evidence="5" type="ORF">DM02DRAFT_673784</name>
</gene>
<sequence length="434" mass="46134">MASKLVAWMQVLAGFLLMFNTWGLINAFGVFQEYYTSFSPPLSNPSSVSWIGSIQIFLLLLSGSATGTFVDRGYAKTLAFSGCGLLALGLLFTSFSGEFGKDEIKRPVYYQILLSQGILSGLGMGLLLVPSTAVVPTYFKENRALAVGLANTGASIGGIIYPIVTRQMISVVGFHWAVRITALLVLLSTALGGMMLVQRPELTQNPGKRKLWDWKCIGDGRYALFAAGIFFAFAGLYIPYFYITAWARDTAIPLHGLQPYYLVCILNAGGLAGRIVPPLLADRVSASTTLLIQGIAALCCGVLAATWTSIGKSMAALLVWIVAYGLFSGSVISLIPASAAVLTTDLKSLGGRLGVVFAGNAFAILLGNPVAGAIWKQTAGDWAGLAIHCAAFTLAGGALLVACWVWVTRIQRKVEIDNHGARPVLDSVRLNPPA</sequence>
<dbReference type="InterPro" id="IPR011701">
    <property type="entry name" value="MFS"/>
</dbReference>
<keyword evidence="6" id="KW-1185">Reference proteome</keyword>
<dbReference type="PROSITE" id="PS50850">
    <property type="entry name" value="MFS"/>
    <property type="match status" value="1"/>
</dbReference>